<keyword evidence="3" id="KW-1185">Reference proteome</keyword>
<organism evidence="2 3">
    <name type="scientific">Saprolegnia diclina (strain VS20)</name>
    <dbReference type="NCBI Taxonomy" id="1156394"/>
    <lineage>
        <taxon>Eukaryota</taxon>
        <taxon>Sar</taxon>
        <taxon>Stramenopiles</taxon>
        <taxon>Oomycota</taxon>
        <taxon>Saprolegniomycetes</taxon>
        <taxon>Saprolegniales</taxon>
        <taxon>Saprolegniaceae</taxon>
        <taxon>Saprolegnia</taxon>
    </lineage>
</organism>
<gene>
    <name evidence="2" type="ORF">SDRG_16922</name>
</gene>
<proteinExistence type="predicted"/>
<dbReference type="InParanoid" id="T0PIJ6"/>
<evidence type="ECO:0008006" key="4">
    <source>
        <dbReference type="Google" id="ProtNLM"/>
    </source>
</evidence>
<feature type="compositionally biased region" description="Low complexity" evidence="1">
    <location>
        <begin position="1"/>
        <end position="14"/>
    </location>
</feature>
<evidence type="ECO:0000313" key="2">
    <source>
        <dbReference type="EMBL" id="EQC25199.1"/>
    </source>
</evidence>
<feature type="region of interest" description="Disordered" evidence="1">
    <location>
        <begin position="1"/>
        <end position="20"/>
    </location>
</feature>
<evidence type="ECO:0000256" key="1">
    <source>
        <dbReference type="SAM" id="MobiDB-lite"/>
    </source>
</evidence>
<dbReference type="VEuPathDB" id="FungiDB:SDRG_16922"/>
<dbReference type="OrthoDB" id="71721at2759"/>
<name>T0PIJ6_SAPDV</name>
<dbReference type="Proteomes" id="UP000030762">
    <property type="component" value="Unassembled WGS sequence"/>
</dbReference>
<accession>T0PIJ6</accession>
<dbReference type="RefSeq" id="XP_008621370.1">
    <property type="nucleotide sequence ID" value="XM_008623148.1"/>
</dbReference>
<dbReference type="OMA" id="KYLRATC"/>
<sequence length="338" mass="38038">MRASPSSHASPVSARTATRKKKRNYDELKYLRATCAALETEVRRLHAKAAPVESDSGWEAVARRQASESHSALQENSRLKATVETQLQLARSLEQLLLQHGPATAEPEAWYDDAQLPVRIFERAAAMHRRLDDAFARLEATLIRHNILDLRTGSFANVMVGDEPHNVLSLTSTRVAAWTEPMASVADRVWCMLTSDLVTPEITLQRLETVDANTIYYHFQVASEGLPLFRCNYGLKRYFQPHATTFVIRSMGYDPVHPPSPCTWTSDDTILIHLTHGLTPEETVLRHVLMLRIPYVDILTNESGLETECTMSELLLGSFARTNSLMEVLLGYQDPRAK</sequence>
<dbReference type="AlphaFoldDB" id="T0PIJ6"/>
<evidence type="ECO:0000313" key="3">
    <source>
        <dbReference type="Proteomes" id="UP000030762"/>
    </source>
</evidence>
<protein>
    <recommendedName>
        <fullName evidence="4">START domain-containing protein</fullName>
    </recommendedName>
</protein>
<dbReference type="EMBL" id="JH767294">
    <property type="protein sequence ID" value="EQC25199.1"/>
    <property type="molecule type" value="Genomic_DNA"/>
</dbReference>
<dbReference type="GeneID" id="19957649"/>
<reference evidence="2 3" key="1">
    <citation type="submission" date="2012-04" db="EMBL/GenBank/DDBJ databases">
        <title>The Genome Sequence of Saprolegnia declina VS20.</title>
        <authorList>
            <consortium name="The Broad Institute Genome Sequencing Platform"/>
            <person name="Russ C."/>
            <person name="Nusbaum C."/>
            <person name="Tyler B."/>
            <person name="van West P."/>
            <person name="Dieguez-Uribeondo J."/>
            <person name="de Bruijn I."/>
            <person name="Tripathy S."/>
            <person name="Jiang R."/>
            <person name="Young S.K."/>
            <person name="Zeng Q."/>
            <person name="Gargeya S."/>
            <person name="Fitzgerald M."/>
            <person name="Haas B."/>
            <person name="Abouelleil A."/>
            <person name="Alvarado L."/>
            <person name="Arachchi H.M."/>
            <person name="Berlin A."/>
            <person name="Chapman S.B."/>
            <person name="Goldberg J."/>
            <person name="Griggs A."/>
            <person name="Gujja S."/>
            <person name="Hansen M."/>
            <person name="Howarth C."/>
            <person name="Imamovic A."/>
            <person name="Larimer J."/>
            <person name="McCowen C."/>
            <person name="Montmayeur A."/>
            <person name="Murphy C."/>
            <person name="Neiman D."/>
            <person name="Pearson M."/>
            <person name="Priest M."/>
            <person name="Roberts A."/>
            <person name="Saif S."/>
            <person name="Shea T."/>
            <person name="Sisk P."/>
            <person name="Sykes S."/>
            <person name="Wortman J."/>
            <person name="Nusbaum C."/>
            <person name="Birren B."/>
        </authorList>
    </citation>
    <scope>NUCLEOTIDE SEQUENCE [LARGE SCALE GENOMIC DNA]</scope>
    <source>
        <strain evidence="2 3">VS20</strain>
    </source>
</reference>